<evidence type="ECO:0000256" key="2">
    <source>
        <dbReference type="ARBA" id="ARBA00023242"/>
    </source>
</evidence>
<dbReference type="PANTHER" id="PTHR37534:SF46">
    <property type="entry name" value="ZN(II)2CYS6 TRANSCRIPTION FACTOR (EUROFUNG)"/>
    <property type="match status" value="1"/>
</dbReference>
<dbReference type="InterPro" id="IPR001138">
    <property type="entry name" value="Zn2Cys6_DnaBD"/>
</dbReference>
<comment type="caution">
    <text evidence="5">The sequence shown here is derived from an EMBL/GenBank/DDBJ whole genome shotgun (WGS) entry which is preliminary data.</text>
</comment>
<dbReference type="PROSITE" id="PS00463">
    <property type="entry name" value="ZN2_CY6_FUNGAL_1"/>
    <property type="match status" value="1"/>
</dbReference>
<dbReference type="InterPro" id="IPR021858">
    <property type="entry name" value="Fun_TF"/>
</dbReference>
<dbReference type="GO" id="GO:0008270">
    <property type="term" value="F:zinc ion binding"/>
    <property type="evidence" value="ECO:0007669"/>
    <property type="project" value="InterPro"/>
</dbReference>
<dbReference type="AlphaFoldDB" id="A0A8H3AXX7"/>
<feature type="compositionally biased region" description="Basic and acidic residues" evidence="3">
    <location>
        <begin position="212"/>
        <end position="226"/>
    </location>
</feature>
<dbReference type="Gene3D" id="4.10.240.10">
    <property type="entry name" value="Zn(2)-C6 fungal-type DNA-binding domain"/>
    <property type="match status" value="1"/>
</dbReference>
<dbReference type="GO" id="GO:0005634">
    <property type="term" value="C:nucleus"/>
    <property type="evidence" value="ECO:0007669"/>
    <property type="project" value="UniProtKB-SubCell"/>
</dbReference>
<dbReference type="Pfam" id="PF11951">
    <property type="entry name" value="Fungal_trans_2"/>
    <property type="match status" value="1"/>
</dbReference>
<evidence type="ECO:0000256" key="3">
    <source>
        <dbReference type="SAM" id="MobiDB-lite"/>
    </source>
</evidence>
<dbReference type="PANTHER" id="PTHR37534">
    <property type="entry name" value="TRANSCRIPTIONAL ACTIVATOR PROTEIN UGA3"/>
    <property type="match status" value="1"/>
</dbReference>
<name>A0A8H3AXX7_9AGAM</name>
<comment type="subcellular location">
    <subcellularLocation>
        <location evidence="1">Nucleus</location>
    </subcellularLocation>
</comment>
<evidence type="ECO:0000313" key="6">
    <source>
        <dbReference type="Proteomes" id="UP000663846"/>
    </source>
</evidence>
<evidence type="ECO:0000256" key="1">
    <source>
        <dbReference type="ARBA" id="ARBA00004123"/>
    </source>
</evidence>
<dbReference type="Proteomes" id="UP000663846">
    <property type="component" value="Unassembled WGS sequence"/>
</dbReference>
<organism evidence="5 6">
    <name type="scientific">Rhizoctonia solani</name>
    <dbReference type="NCBI Taxonomy" id="456999"/>
    <lineage>
        <taxon>Eukaryota</taxon>
        <taxon>Fungi</taxon>
        <taxon>Dikarya</taxon>
        <taxon>Basidiomycota</taxon>
        <taxon>Agaricomycotina</taxon>
        <taxon>Agaricomycetes</taxon>
        <taxon>Cantharellales</taxon>
        <taxon>Ceratobasidiaceae</taxon>
        <taxon>Rhizoctonia</taxon>
    </lineage>
</organism>
<proteinExistence type="predicted"/>
<dbReference type="PROSITE" id="PS50048">
    <property type="entry name" value="ZN2_CY6_FUNGAL_2"/>
    <property type="match status" value="1"/>
</dbReference>
<gene>
    <name evidence="5" type="ORF">RDB_LOCUS133685</name>
</gene>
<accession>A0A8H3AXX7</accession>
<feature type="compositionally biased region" description="Polar residues" evidence="3">
    <location>
        <begin position="194"/>
        <end position="210"/>
    </location>
</feature>
<protein>
    <recommendedName>
        <fullName evidence="4">Zn(2)-C6 fungal-type domain-containing protein</fullName>
    </recommendedName>
</protein>
<dbReference type="SUPFAM" id="SSF57701">
    <property type="entry name" value="Zn2/Cys6 DNA-binding domain"/>
    <property type="match status" value="1"/>
</dbReference>
<dbReference type="InterPro" id="IPR036864">
    <property type="entry name" value="Zn2-C6_fun-type_DNA-bd_sf"/>
</dbReference>
<evidence type="ECO:0000313" key="5">
    <source>
        <dbReference type="EMBL" id="CAE6443237.1"/>
    </source>
</evidence>
<reference evidence="5" key="1">
    <citation type="submission" date="2021-01" db="EMBL/GenBank/DDBJ databases">
        <authorList>
            <person name="Kaushik A."/>
        </authorList>
    </citation>
    <scope>NUCLEOTIDE SEQUENCE</scope>
    <source>
        <strain evidence="5">AG1-1C</strain>
    </source>
</reference>
<keyword evidence="2" id="KW-0539">Nucleus</keyword>
<dbReference type="EMBL" id="CAJMWS010000424">
    <property type="protein sequence ID" value="CAE6443237.1"/>
    <property type="molecule type" value="Genomic_DNA"/>
</dbReference>
<dbReference type="SMART" id="SM00066">
    <property type="entry name" value="GAL4"/>
    <property type="match status" value="1"/>
</dbReference>
<feature type="domain" description="Zn(2)-C6 fungal-type" evidence="4">
    <location>
        <begin position="11"/>
        <end position="39"/>
    </location>
</feature>
<evidence type="ECO:0000259" key="4">
    <source>
        <dbReference type="PROSITE" id="PS50048"/>
    </source>
</evidence>
<dbReference type="Pfam" id="PF00172">
    <property type="entry name" value="Zn_clus"/>
    <property type="match status" value="1"/>
</dbReference>
<dbReference type="GO" id="GO:0000981">
    <property type="term" value="F:DNA-binding transcription factor activity, RNA polymerase II-specific"/>
    <property type="evidence" value="ECO:0007669"/>
    <property type="project" value="InterPro"/>
</dbReference>
<sequence>MDALPPRSSTGCLTCKCRRKKCDETKPKCQRCQKSGLECPGYIYIHNKNKRTKRLRTVPAPREKKRKAQVQDMDQAALNATTKDLPISIPTQGEANPTDLSINLLDLTSIPNPMGLLDSSDSWKQDDLMYLGNENRFDERSLVSSADQQFWVLPANLGTLSPPSYNPSSMTSGQASLLDALFSLGDKSNKDTAPLSNTHPLHSSRSTWTSPDMERDEFSSDDKDPEGACQTICRPLTLDKNVESNTLPFILQNYATWVDRMAFEPLKMAPVVRNFVAKQFEDGQESRWTLTLLANIGGRLGRGVIFGETDLSMISVLQTQTRRRLVNAKSIGDDEIARHTSTIVVHFFASPACEWLTLIQEMAPIFRRLCPEPPGLPINLPALLQQPDVCLRRYVHIDVLSAVVMDLPMLFRYDCTPRNTQHISQSAVEIQGDIGVQWLHGTPDRFVAIFAKVNAMREDGWIPTPEIVAVFERGIQDFQPIHSNSCDSFLSVTRIVVQECWRQTAYIYLYMGLCGDSSDTPRVKYAFKQFMKLLDNTKPGRMPDEFLVLNFIISAPAAQKKRDRDIIRKRIRGIKINGPSHGANDNTNIIENYWAHADAEGRPIMWSDIAMARKRVLGI</sequence>
<dbReference type="CDD" id="cd00067">
    <property type="entry name" value="GAL4"/>
    <property type="match status" value="1"/>
</dbReference>
<feature type="region of interest" description="Disordered" evidence="3">
    <location>
        <begin position="189"/>
        <end position="226"/>
    </location>
</feature>